<dbReference type="OrthoDB" id="523901at2759"/>
<dbReference type="EMBL" id="JAIZAY010000001">
    <property type="protein sequence ID" value="KAJ8047931.1"/>
    <property type="molecule type" value="Genomic_DNA"/>
</dbReference>
<comment type="caution">
    <text evidence="4">The sequence shown here is derived from an EMBL/GenBank/DDBJ whole genome shotgun (WGS) entry which is preliminary data.</text>
</comment>
<feature type="compositionally biased region" description="Acidic residues" evidence="3">
    <location>
        <begin position="279"/>
        <end position="290"/>
    </location>
</feature>
<organism evidence="4 5">
    <name type="scientific">Holothuria leucospilota</name>
    <name type="common">Black long sea cucumber</name>
    <name type="synonym">Mertensiothuria leucospilota</name>
    <dbReference type="NCBI Taxonomy" id="206669"/>
    <lineage>
        <taxon>Eukaryota</taxon>
        <taxon>Metazoa</taxon>
        <taxon>Echinodermata</taxon>
        <taxon>Eleutherozoa</taxon>
        <taxon>Echinozoa</taxon>
        <taxon>Holothuroidea</taxon>
        <taxon>Aspidochirotacea</taxon>
        <taxon>Aspidochirotida</taxon>
        <taxon>Holothuriidae</taxon>
        <taxon>Holothuria</taxon>
    </lineage>
</organism>
<dbReference type="GO" id="GO:0005634">
    <property type="term" value="C:nucleus"/>
    <property type="evidence" value="ECO:0007669"/>
    <property type="project" value="TreeGrafter"/>
</dbReference>
<dbReference type="Gene3D" id="3.30.2450.30">
    <property type="match status" value="1"/>
</dbReference>
<dbReference type="Gene3D" id="3.10.450.700">
    <property type="match status" value="1"/>
</dbReference>
<evidence type="ECO:0000256" key="2">
    <source>
        <dbReference type="ARBA" id="ARBA00023125"/>
    </source>
</evidence>
<evidence type="ECO:0000313" key="5">
    <source>
        <dbReference type="Proteomes" id="UP001152320"/>
    </source>
</evidence>
<feature type="compositionally biased region" description="Basic and acidic residues" evidence="3">
    <location>
        <begin position="27"/>
        <end position="42"/>
    </location>
</feature>
<feature type="region of interest" description="Disordered" evidence="3">
    <location>
        <begin position="1"/>
        <end position="43"/>
    </location>
</feature>
<dbReference type="GO" id="GO:0000977">
    <property type="term" value="F:RNA polymerase II transcription regulatory region sequence-specific DNA binding"/>
    <property type="evidence" value="ECO:0007669"/>
    <property type="project" value="InterPro"/>
</dbReference>
<protein>
    <submittedName>
        <fullName evidence="4">Transcriptional activator protein Pur-alpha</fullName>
    </submittedName>
</protein>
<accession>A0A9Q1CN19</accession>
<evidence type="ECO:0000256" key="3">
    <source>
        <dbReference type="SAM" id="MobiDB-lite"/>
    </source>
</evidence>
<evidence type="ECO:0000256" key="1">
    <source>
        <dbReference type="ARBA" id="ARBA00009251"/>
    </source>
</evidence>
<name>A0A9Q1CN19_HOLLE</name>
<proteinExistence type="inferred from homology"/>
<gene>
    <name evidence="4" type="ORF">HOLleu_00052</name>
</gene>
<dbReference type="InterPro" id="IPR006628">
    <property type="entry name" value="PUR-bd_fam"/>
</dbReference>
<reference evidence="4" key="1">
    <citation type="submission" date="2021-10" db="EMBL/GenBank/DDBJ databases">
        <title>Tropical sea cucumber genome reveals ecological adaptation and Cuvierian tubules defense mechanism.</title>
        <authorList>
            <person name="Chen T."/>
        </authorList>
    </citation>
    <scope>NUCLEOTIDE SEQUENCE</scope>
    <source>
        <strain evidence="4">Nanhai2018</strain>
        <tissue evidence="4">Muscle</tissue>
    </source>
</reference>
<dbReference type="PANTHER" id="PTHR12611">
    <property type="entry name" value="PUR-TRANSCRIPTIONAL ACTIVATOR"/>
    <property type="match status" value="1"/>
</dbReference>
<comment type="similarity">
    <text evidence="1">Belongs to the PUR DNA-binding protein family.</text>
</comment>
<dbReference type="SMART" id="SM00712">
    <property type="entry name" value="PUR"/>
    <property type="match status" value="3"/>
</dbReference>
<keyword evidence="2" id="KW-0238">DNA-binding</keyword>
<dbReference type="FunFam" id="3.30.2450.30:FF:000001">
    <property type="entry name" value="Purine-rich element binding protein A"/>
    <property type="match status" value="1"/>
</dbReference>
<dbReference type="AlphaFoldDB" id="A0A9Q1CN19"/>
<evidence type="ECO:0000313" key="4">
    <source>
        <dbReference type="EMBL" id="KAJ8047931.1"/>
    </source>
</evidence>
<feature type="region of interest" description="Disordered" evidence="3">
    <location>
        <begin position="262"/>
        <end position="290"/>
    </location>
</feature>
<dbReference type="GO" id="GO:0000981">
    <property type="term" value="F:DNA-binding transcription factor activity, RNA polymerase II-specific"/>
    <property type="evidence" value="ECO:0007669"/>
    <property type="project" value="TreeGrafter"/>
</dbReference>
<sequence>MSDRDSTEDQPQGQGADLGMDDSGSEPEMRSQEDEGEMRGDVQELATKTLHIQSKKYYLDVKQNRRGRFLKIAEVPGRGPKKRLTLRMPAAAEFRDYLTDFSEHYAQLGPANPDNIPEDGRLKSEQIISDNRRYYLDLKENTRGRFLKVSQTGDRGPRIQIAVPAQGLVEFKDALTELLEEFGTDDPSVEENQTPLPKSQQFWVENKHFFFDIGSNYRGVYMRISEVQPRSQYRTSITIPEKSWARFRDTFTDYCSKMEELKKSHPNGGAAEGHSRAEQEEEAVGEGEAD</sequence>
<dbReference type="Proteomes" id="UP001152320">
    <property type="component" value="Chromosome 1"/>
</dbReference>
<dbReference type="GO" id="GO:0032422">
    <property type="term" value="F:purine-rich negative regulatory element binding"/>
    <property type="evidence" value="ECO:0007669"/>
    <property type="project" value="InterPro"/>
</dbReference>
<keyword evidence="5" id="KW-1185">Reference proteome</keyword>
<dbReference type="PANTHER" id="PTHR12611:SF0">
    <property type="entry name" value="PURINE-RICH BINDING PROTEIN-ALPHA, ISOFORM B"/>
    <property type="match status" value="1"/>
</dbReference>
<dbReference type="Pfam" id="PF04845">
    <property type="entry name" value="PurA"/>
    <property type="match status" value="1"/>
</dbReference>